<evidence type="ECO:0000259" key="8">
    <source>
        <dbReference type="Pfam" id="PF11765"/>
    </source>
</evidence>
<feature type="chain" id="PRO_5008291823" description="Hyphally-regulated cell wall protein N-terminal domain-containing protein" evidence="7">
    <location>
        <begin position="17"/>
        <end position="339"/>
    </location>
</feature>
<comment type="subcellular location">
    <subcellularLocation>
        <location evidence="1">Secreted</location>
        <location evidence="1">Cell wall</location>
    </subcellularLocation>
</comment>
<dbReference type="Proteomes" id="UP000092555">
    <property type="component" value="Unassembled WGS sequence"/>
</dbReference>
<evidence type="ECO:0000256" key="3">
    <source>
        <dbReference type="ARBA" id="ARBA00022525"/>
    </source>
</evidence>
<evidence type="ECO:0000256" key="7">
    <source>
        <dbReference type="SAM" id="SignalP"/>
    </source>
</evidence>
<evidence type="ECO:0000256" key="6">
    <source>
        <dbReference type="SAM" id="MobiDB-lite"/>
    </source>
</evidence>
<evidence type="ECO:0000313" key="10">
    <source>
        <dbReference type="Proteomes" id="UP000092555"/>
    </source>
</evidence>
<dbReference type="InterPro" id="IPR021031">
    <property type="entry name" value="Hyphal-reg_cell_wall_N"/>
</dbReference>
<comment type="caution">
    <text evidence="9">The sequence shown here is derived from an EMBL/GenBank/DDBJ whole genome shotgun (WGS) entry which is preliminary data.</text>
</comment>
<proteinExistence type="predicted"/>
<keyword evidence="4 7" id="KW-0732">Signal</keyword>
<gene>
    <name evidence="9" type="ORF">METBIDRAFT_30503</name>
</gene>
<name>A0A1A0HJ45_9ASCO</name>
<dbReference type="STRING" id="869754.A0A1A0HJ45"/>
<evidence type="ECO:0000256" key="1">
    <source>
        <dbReference type="ARBA" id="ARBA00004191"/>
    </source>
</evidence>
<dbReference type="Pfam" id="PF11765">
    <property type="entry name" value="Hyphal_reg_CWP"/>
    <property type="match status" value="1"/>
</dbReference>
<keyword evidence="5" id="KW-0325">Glycoprotein</keyword>
<keyword evidence="3" id="KW-0964">Secreted</keyword>
<dbReference type="OrthoDB" id="4094394at2759"/>
<dbReference type="RefSeq" id="XP_018714655.1">
    <property type="nucleotide sequence ID" value="XM_018855650.1"/>
</dbReference>
<evidence type="ECO:0000256" key="4">
    <source>
        <dbReference type="ARBA" id="ARBA00022729"/>
    </source>
</evidence>
<protein>
    <recommendedName>
        <fullName evidence="8">Hyphally-regulated cell wall protein N-terminal domain-containing protein</fullName>
    </recommendedName>
</protein>
<reference evidence="9 10" key="1">
    <citation type="submission" date="2016-05" db="EMBL/GenBank/DDBJ databases">
        <title>Comparative genomics of biotechnologically important yeasts.</title>
        <authorList>
            <consortium name="DOE Joint Genome Institute"/>
            <person name="Riley R."/>
            <person name="Haridas S."/>
            <person name="Wolfe K.H."/>
            <person name="Lopes M.R."/>
            <person name="Hittinger C.T."/>
            <person name="Goker M."/>
            <person name="Salamov A."/>
            <person name="Wisecaver J."/>
            <person name="Long T.M."/>
            <person name="Aerts A.L."/>
            <person name="Barry K."/>
            <person name="Choi C."/>
            <person name="Clum A."/>
            <person name="Coughlan A.Y."/>
            <person name="Deshpande S."/>
            <person name="Douglass A.P."/>
            <person name="Hanson S.J."/>
            <person name="Klenk H.-P."/>
            <person name="LaButti K."/>
            <person name="Lapidus A."/>
            <person name="Lindquist E."/>
            <person name="Lipzen A."/>
            <person name="Meier-kolthoff J.P."/>
            <person name="Ohm R.A."/>
            <person name="Otillar R.P."/>
            <person name="Pangilinan J."/>
            <person name="Peng Y."/>
            <person name="Rokas A."/>
            <person name="Rosa C.A."/>
            <person name="Scheuner C."/>
            <person name="Sibirny A.A."/>
            <person name="Slot J.C."/>
            <person name="Stielow J.B."/>
            <person name="Sun H."/>
            <person name="Kurtzman C.P."/>
            <person name="Blackwell M."/>
            <person name="Grigoriev I.V."/>
            <person name="Jeffries T.W."/>
        </authorList>
    </citation>
    <scope>NUCLEOTIDE SEQUENCE [LARGE SCALE GENOMIC DNA]</scope>
    <source>
        <strain evidence="9 10">NRRL YB-4993</strain>
    </source>
</reference>
<evidence type="ECO:0000313" key="9">
    <source>
        <dbReference type="EMBL" id="OBA24174.1"/>
    </source>
</evidence>
<dbReference type="EMBL" id="LXTC01000001">
    <property type="protein sequence ID" value="OBA24174.1"/>
    <property type="molecule type" value="Genomic_DNA"/>
</dbReference>
<dbReference type="AlphaFoldDB" id="A0A1A0HJ45"/>
<feature type="region of interest" description="Disordered" evidence="6">
    <location>
        <begin position="318"/>
        <end position="339"/>
    </location>
</feature>
<dbReference type="GO" id="GO:0009277">
    <property type="term" value="C:fungal-type cell wall"/>
    <property type="evidence" value="ECO:0007669"/>
    <property type="project" value="UniProtKB-ARBA"/>
</dbReference>
<feature type="signal peptide" evidence="7">
    <location>
        <begin position="1"/>
        <end position="16"/>
    </location>
</feature>
<accession>A0A1A0HJ45</accession>
<evidence type="ECO:0000256" key="2">
    <source>
        <dbReference type="ARBA" id="ARBA00022512"/>
    </source>
</evidence>
<organism evidence="9 10">
    <name type="scientific">Metschnikowia bicuspidata var. bicuspidata NRRL YB-4993</name>
    <dbReference type="NCBI Taxonomy" id="869754"/>
    <lineage>
        <taxon>Eukaryota</taxon>
        <taxon>Fungi</taxon>
        <taxon>Dikarya</taxon>
        <taxon>Ascomycota</taxon>
        <taxon>Saccharomycotina</taxon>
        <taxon>Pichiomycetes</taxon>
        <taxon>Metschnikowiaceae</taxon>
        <taxon>Metschnikowia</taxon>
    </lineage>
</organism>
<dbReference type="GeneID" id="30028626"/>
<keyword evidence="10" id="KW-1185">Reference proteome</keyword>
<feature type="domain" description="Hyphally-regulated cell wall protein N-terminal" evidence="8">
    <location>
        <begin position="23"/>
        <end position="334"/>
    </location>
</feature>
<keyword evidence="2" id="KW-0134">Cell wall</keyword>
<evidence type="ECO:0000256" key="5">
    <source>
        <dbReference type="ARBA" id="ARBA00023180"/>
    </source>
</evidence>
<sequence>MKLIICAAAVSSLVDALAIRDYSVSINHNTVTKSPNVDYKDFSIAAGKHFAAVNSKKVQLSGNFENEGEFYVTNSGDSRVRMSIIGDTVENRGKFAINSLTAETTPGFFIRARESFVNSGEMYLGDSGAESAVFPITISSANSWYNSGSMVFRRESGPRVPLDLRGSLFDIPSIENYGSICLYNTLWETKTSIIGSGCISVGSGSLLELALDKDQVLQAITLESADSDLKISKFGTSLSAPVIRIAGFGGNNKISFDKVIEGTDKLSYSEETGRLSILDATKTVLLLDIGTGYDAGEFKVTQSESGSTVVYDKAVPQDSRQDGCGCVSEFPNSPRVPGS</sequence>